<feature type="compositionally biased region" description="Low complexity" evidence="1">
    <location>
        <begin position="48"/>
        <end position="66"/>
    </location>
</feature>
<dbReference type="PANTHER" id="PTHR12834">
    <property type="entry name" value="SIGNAL RECOGNITION PARTICLE 9 KDA PROTEIN"/>
    <property type="match status" value="1"/>
</dbReference>
<dbReference type="PANTHER" id="PTHR12834:SF12">
    <property type="entry name" value="SIGNAL RECOGNITION PARTICLE 9 KDA PROTEIN"/>
    <property type="match status" value="1"/>
</dbReference>
<dbReference type="RefSeq" id="XP_003019249.1">
    <property type="nucleotide sequence ID" value="XM_003019203.1"/>
</dbReference>
<dbReference type="InterPro" id="IPR039432">
    <property type="entry name" value="SRP9_dom"/>
</dbReference>
<dbReference type="HOGENOM" id="CLU_096859_0_0_1"/>
<evidence type="ECO:0000313" key="4">
    <source>
        <dbReference type="Proteomes" id="UP000008383"/>
    </source>
</evidence>
<feature type="region of interest" description="Disordered" evidence="1">
    <location>
        <begin position="113"/>
        <end position="167"/>
    </location>
</feature>
<feature type="compositionally biased region" description="Basic residues" evidence="1">
    <location>
        <begin position="157"/>
        <end position="167"/>
    </location>
</feature>
<organism evidence="3 4">
    <name type="scientific">Trichophyton verrucosum (strain HKI 0517)</name>
    <dbReference type="NCBI Taxonomy" id="663202"/>
    <lineage>
        <taxon>Eukaryota</taxon>
        <taxon>Fungi</taxon>
        <taxon>Dikarya</taxon>
        <taxon>Ascomycota</taxon>
        <taxon>Pezizomycotina</taxon>
        <taxon>Eurotiomycetes</taxon>
        <taxon>Eurotiomycetidae</taxon>
        <taxon>Onygenales</taxon>
        <taxon>Arthrodermataceae</taxon>
        <taxon>Trichophyton</taxon>
    </lineage>
</organism>
<evidence type="ECO:0000313" key="3">
    <source>
        <dbReference type="EMBL" id="EFE38604.1"/>
    </source>
</evidence>
<dbReference type="GO" id="GO:0005786">
    <property type="term" value="C:signal recognition particle, endoplasmic reticulum targeting"/>
    <property type="evidence" value="ECO:0007669"/>
    <property type="project" value="TreeGrafter"/>
</dbReference>
<dbReference type="AlphaFoldDB" id="D4DHT1"/>
<dbReference type="OrthoDB" id="5419752at2759"/>
<feature type="region of interest" description="Disordered" evidence="1">
    <location>
        <begin position="31"/>
        <end position="67"/>
    </location>
</feature>
<keyword evidence="4" id="KW-1185">Reference proteome</keyword>
<dbReference type="Pfam" id="PF05486">
    <property type="entry name" value="SRP9-21"/>
    <property type="match status" value="1"/>
</dbReference>
<dbReference type="Proteomes" id="UP000008383">
    <property type="component" value="Unassembled WGS sequence"/>
</dbReference>
<dbReference type="EMBL" id="ACYE01000386">
    <property type="protein sequence ID" value="EFE38604.1"/>
    <property type="molecule type" value="Genomic_DNA"/>
</dbReference>
<name>D4DHT1_TRIVH</name>
<proteinExistence type="predicted"/>
<protein>
    <recommendedName>
        <fullName evidence="2">SRP9 domain-containing protein</fullName>
    </recommendedName>
</protein>
<accession>D4DHT1</accession>
<dbReference type="GO" id="GO:0006614">
    <property type="term" value="P:SRP-dependent cotranslational protein targeting to membrane"/>
    <property type="evidence" value="ECO:0007669"/>
    <property type="project" value="InterPro"/>
</dbReference>
<gene>
    <name evidence="3" type="ORF">TRV_06738</name>
</gene>
<evidence type="ECO:0000256" key="1">
    <source>
        <dbReference type="SAM" id="MobiDB-lite"/>
    </source>
</evidence>
<dbReference type="KEGG" id="tve:TRV_06738"/>
<comment type="caution">
    <text evidence="3">The sequence shown here is derived from an EMBL/GenBank/DDBJ whole genome shotgun (WGS) entry which is preliminary data.</text>
</comment>
<feature type="domain" description="SRP9" evidence="2">
    <location>
        <begin position="5"/>
        <end position="102"/>
    </location>
</feature>
<sequence length="167" mass="17259">MVYLATSQDYLKQSSLLLEAYPDTTRITTKYSYPKRPSAKERAKAKSKTAAPAPTETPEPTTVPATLTLKTFNPATGICLKYQTNKAAEVGRLIAGLGKLASGSPIEDFVPAPVPVKPAAGEVEDVDMPDATPSSAVDEISGSNTPVAGGGGGGKPAKGKKKGKGKK</sequence>
<evidence type="ECO:0000259" key="2">
    <source>
        <dbReference type="Pfam" id="PF05486"/>
    </source>
</evidence>
<reference evidence="4" key="1">
    <citation type="journal article" date="2011" name="Genome Biol.">
        <title>Comparative and functional genomics provide insights into the pathogenicity of dermatophytic fungi.</title>
        <authorList>
            <person name="Burmester A."/>
            <person name="Shelest E."/>
            <person name="Gloeckner G."/>
            <person name="Heddergott C."/>
            <person name="Schindler S."/>
            <person name="Staib P."/>
            <person name="Heidel A."/>
            <person name="Felder M."/>
            <person name="Petzold A."/>
            <person name="Szafranski K."/>
            <person name="Feuermann M."/>
            <person name="Pedruzzi I."/>
            <person name="Priebe S."/>
            <person name="Groth M."/>
            <person name="Winkler R."/>
            <person name="Li W."/>
            <person name="Kniemeyer O."/>
            <person name="Schroeckh V."/>
            <person name="Hertweck C."/>
            <person name="Hube B."/>
            <person name="White T.C."/>
            <person name="Platzer M."/>
            <person name="Guthke R."/>
            <person name="Heitman J."/>
            <person name="Woestemeyer J."/>
            <person name="Zipfel P.F."/>
            <person name="Monod M."/>
            <person name="Brakhage A.A."/>
        </authorList>
    </citation>
    <scope>NUCLEOTIDE SEQUENCE [LARGE SCALE GENOMIC DNA]</scope>
    <source>
        <strain evidence="4">HKI 0517</strain>
    </source>
</reference>
<dbReference type="InterPro" id="IPR039914">
    <property type="entry name" value="SRP9-like"/>
</dbReference>
<dbReference type="GeneID" id="9577489"/>